<feature type="region of interest" description="Disordered" evidence="1">
    <location>
        <begin position="17"/>
        <end position="39"/>
    </location>
</feature>
<feature type="non-terminal residue" evidence="2">
    <location>
        <position position="1"/>
    </location>
</feature>
<comment type="caution">
    <text evidence="2">The sequence shown here is derived from an EMBL/GenBank/DDBJ whole genome shotgun (WGS) entry which is preliminary data.</text>
</comment>
<evidence type="ECO:0000313" key="3">
    <source>
        <dbReference type="Proteomes" id="UP001189429"/>
    </source>
</evidence>
<dbReference type="Proteomes" id="UP001189429">
    <property type="component" value="Unassembled WGS sequence"/>
</dbReference>
<protein>
    <submittedName>
        <fullName evidence="2">Uncharacterized protein</fullName>
    </submittedName>
</protein>
<evidence type="ECO:0000256" key="1">
    <source>
        <dbReference type="SAM" id="MobiDB-lite"/>
    </source>
</evidence>
<organism evidence="2 3">
    <name type="scientific">Prorocentrum cordatum</name>
    <dbReference type="NCBI Taxonomy" id="2364126"/>
    <lineage>
        <taxon>Eukaryota</taxon>
        <taxon>Sar</taxon>
        <taxon>Alveolata</taxon>
        <taxon>Dinophyceae</taxon>
        <taxon>Prorocentrales</taxon>
        <taxon>Prorocentraceae</taxon>
        <taxon>Prorocentrum</taxon>
    </lineage>
</organism>
<evidence type="ECO:0000313" key="2">
    <source>
        <dbReference type="EMBL" id="CAK0849616.1"/>
    </source>
</evidence>
<gene>
    <name evidence="2" type="ORF">PCOR1329_LOCUS42257</name>
</gene>
<name>A0ABN9TUC3_9DINO</name>
<dbReference type="EMBL" id="CAUYUJ010015075">
    <property type="protein sequence ID" value="CAK0849616.1"/>
    <property type="molecule type" value="Genomic_DNA"/>
</dbReference>
<reference evidence="2" key="1">
    <citation type="submission" date="2023-10" db="EMBL/GenBank/DDBJ databases">
        <authorList>
            <person name="Chen Y."/>
            <person name="Shah S."/>
            <person name="Dougan E. K."/>
            <person name="Thang M."/>
            <person name="Chan C."/>
        </authorList>
    </citation>
    <scope>NUCLEOTIDE SEQUENCE [LARGE SCALE GENOMIC DNA]</scope>
</reference>
<proteinExistence type="predicted"/>
<accession>A0ABN9TUC3</accession>
<sequence length="149" mass="15831">VCAGAARQNDSCNLRRHSTHFDVDGDSDTPKNLDPFPRDGSMNAAAEANKHRQCHEVQAPWRTAPLALEATGCHGKAALRHLRGLAREQAALPEPEDEGAAEALAGQLVARCCWELSVALHRATGRQLRIALGADGVGRDAELLAVVAA</sequence>
<keyword evidence="3" id="KW-1185">Reference proteome</keyword>
<feature type="compositionally biased region" description="Basic and acidic residues" evidence="1">
    <location>
        <begin position="19"/>
        <end position="31"/>
    </location>
</feature>